<dbReference type="Proteomes" id="UP000711047">
    <property type="component" value="Unassembled WGS sequence"/>
</dbReference>
<proteinExistence type="predicted"/>
<evidence type="ECO:0008006" key="3">
    <source>
        <dbReference type="Google" id="ProtNLM"/>
    </source>
</evidence>
<evidence type="ECO:0000313" key="2">
    <source>
        <dbReference type="Proteomes" id="UP000711047"/>
    </source>
</evidence>
<dbReference type="InterPro" id="IPR008930">
    <property type="entry name" value="Terpenoid_cyclase/PrenylTrfase"/>
</dbReference>
<organism evidence="1 2">
    <name type="scientific">Paenibacillus tritici</name>
    <dbReference type="NCBI Taxonomy" id="1873425"/>
    <lineage>
        <taxon>Bacteria</taxon>
        <taxon>Bacillati</taxon>
        <taxon>Bacillota</taxon>
        <taxon>Bacilli</taxon>
        <taxon>Bacillales</taxon>
        <taxon>Paenibacillaceae</taxon>
        <taxon>Paenibacillus</taxon>
    </lineage>
</organism>
<dbReference type="SUPFAM" id="SSF48239">
    <property type="entry name" value="Terpenoid cyclases/Protein prenyltransferases"/>
    <property type="match status" value="1"/>
</dbReference>
<dbReference type="RefSeq" id="WP_173131199.1">
    <property type="nucleotide sequence ID" value="NZ_JABMKX010000004.1"/>
</dbReference>
<dbReference type="EMBL" id="JABMKX010000004">
    <property type="protein sequence ID" value="NQX45564.1"/>
    <property type="molecule type" value="Genomic_DNA"/>
</dbReference>
<evidence type="ECO:0000313" key="1">
    <source>
        <dbReference type="EMBL" id="NQX45564.1"/>
    </source>
</evidence>
<accession>A0ABX2DLQ4</accession>
<protein>
    <recommendedName>
        <fullName evidence="3">Heparinase</fullName>
    </recommendedName>
</protein>
<gene>
    <name evidence="1" type="ORF">HQN87_09495</name>
</gene>
<comment type="caution">
    <text evidence="1">The sequence shown here is derived from an EMBL/GenBank/DDBJ whole genome shotgun (WGS) entry which is preliminary data.</text>
</comment>
<keyword evidence="2" id="KW-1185">Reference proteome</keyword>
<reference evidence="1 2" key="1">
    <citation type="submission" date="2020-05" db="EMBL/GenBank/DDBJ databases">
        <title>Paenibacillus glebae, sp. nov., Paenibacillus humi sp. nov., Paenibacillus pedi sp. nov., Paenibacillus terrestris sp. nov. and Paenibacillus terricola sp. nov., isolated from a forest top soil sample.</title>
        <authorList>
            <person name="Qi S."/>
            <person name="Carlier A."/>
            <person name="Cnockaert M."/>
            <person name="Vandamme P."/>
        </authorList>
    </citation>
    <scope>NUCLEOTIDE SEQUENCE [LARGE SCALE GENOMIC DNA]</scope>
    <source>
        <strain evidence="1 2">LMG 29502</strain>
    </source>
</reference>
<name>A0ABX2DLQ4_9BACL</name>
<sequence length="593" mass="66479">MYKQLVDSNDRAVEQGIPRQVLDQESLYYGGTIEPHTGIAWVNHTTGTPTDMCYWGAALVNPDSRYYRDEELLDRLKLATEFVLRFQHKDGSISPGWTNYHSPPDTAFVVVGYAQLYQLLLKQEWPPLQPVLANMRLFLERTLPVMLTGGIHTPNHRWVMCAALGFLHELFGGEEVLQRAEQWLAEGMDITPDGEWTERSNGIYSAVSDIMLIHAARLLNKPQLLDPVRRNLHMMVYLVHPSGEVVTDYSGRQDLGSLHDLSPYYLPYAILARSDKDAVLAGMAEWAGRSLQNPGVCSVNALVRMLLEPELQQPPETTAELPVQYERILNGEFLRNGYLERMESAGHQGRIYHSRLHTDFGAPVARLRDGKTSVTLITETPSFFAMRHGAVRLLAVQLTSSFNPGFVPMQEMTRLPDGYLLKGVQKKGYYGPVEGALLPPEAATEVSPWYLLPHQSRPLTHEQTLSVETEIHRTATGWSLRLHCEEPAQVMAQLSFNFGWEGNLTSGGLETAGEDNITSGELRKVDEGNSLWSGGQFRYSYGGDWIDFTGGEMAHLGATAREPRPPKNYKSVLVNLVTPFDKTFTLTLSPAKE</sequence>